<accession>A0A811TAD6</accession>
<comment type="caution">
    <text evidence="2">The sequence shown here is derived from an EMBL/GenBank/DDBJ whole genome shotgun (WGS) entry which is preliminary data.</text>
</comment>
<organism evidence="2 3">
    <name type="scientific">Candidatus Argoarchaeum ethanivorans</name>
    <dbReference type="NCBI Taxonomy" id="2608793"/>
    <lineage>
        <taxon>Archaea</taxon>
        <taxon>Methanobacteriati</taxon>
        <taxon>Methanobacteriota</taxon>
        <taxon>Stenosarchaea group</taxon>
        <taxon>Methanomicrobia</taxon>
        <taxon>Methanosarcinales</taxon>
        <taxon>Methanosarcinales incertae sedis</taxon>
        <taxon>GOM Arc I cluster</taxon>
        <taxon>Candidatus Argoarchaeum</taxon>
    </lineage>
</organism>
<dbReference type="AlphaFoldDB" id="A0A811TAD6"/>
<dbReference type="EMBL" id="CAJHIP010000001">
    <property type="protein sequence ID" value="CAD6490940.1"/>
    <property type="molecule type" value="Genomic_DNA"/>
</dbReference>
<evidence type="ECO:0000313" key="2">
    <source>
        <dbReference type="EMBL" id="CAD6492419.1"/>
    </source>
</evidence>
<proteinExistence type="predicted"/>
<dbReference type="Proteomes" id="UP000634805">
    <property type="component" value="Unassembled WGS sequence"/>
</dbReference>
<dbReference type="Proteomes" id="UP000603056">
    <property type="component" value="Unassembled WGS sequence"/>
</dbReference>
<evidence type="ECO:0000313" key="1">
    <source>
        <dbReference type="EMBL" id="CAD6490940.1"/>
    </source>
</evidence>
<dbReference type="EMBL" id="CAJHIS010000005">
    <property type="protein sequence ID" value="CAD6492419.1"/>
    <property type="molecule type" value="Genomic_DNA"/>
</dbReference>
<sequence>MLNALHNFVVQKITGSFQFSIALAIEKGNTYECLQ</sequence>
<evidence type="ECO:0000313" key="3">
    <source>
        <dbReference type="Proteomes" id="UP000634805"/>
    </source>
</evidence>
<protein>
    <submittedName>
        <fullName evidence="2">Uncharacterized protein</fullName>
    </submittedName>
</protein>
<gene>
    <name evidence="2" type="ORF">EMLJLAPB_00271</name>
    <name evidence="1" type="ORF">FFODKBPE_00048</name>
</gene>
<reference evidence="2" key="1">
    <citation type="submission" date="2020-10" db="EMBL/GenBank/DDBJ databases">
        <authorList>
            <person name="Hahn C.J."/>
            <person name="Laso-Perez R."/>
            <person name="Vulcano F."/>
            <person name="Vaziourakis K.-M."/>
            <person name="Stokke R."/>
            <person name="Steen I.H."/>
            <person name="Teske A."/>
            <person name="Boetius A."/>
            <person name="Liebeke M."/>
            <person name="Amann R."/>
            <person name="Knittel K."/>
        </authorList>
    </citation>
    <scope>NUCLEOTIDE SEQUENCE</scope>
    <source>
        <strain evidence="2">Gfbio:e3339647-f889-4370-9287-4fb5cb688e4c:AG392D22_GoMArc1</strain>
        <strain evidence="1">Gfbio:e3339647-f889-4370-9287-4fb5cb688e4c:AG394J04_GoMArc1</strain>
    </source>
</reference>
<name>A0A811TAD6_9EURY</name>